<name>A0A849SMK9_UNCEI</name>
<sequence length="251" mass="28973">MPTLERWNGWLESFLAATPELLASRVLKRRTDSKFAMAPARAAELLFELSGDYALLSAGSARVASYRTLYFDTPRLEFFHAHRRGRRVRHKVRVRHYPDRLVSALEVKSRRTELETFKQWRGRAYGESELSEEDRAFVRLHTGSEQPVAPEVWTEFRRITLLGLRSHERVTLDFDLAIEGRHGRRELEDVVVVEVKQWPFCRSTPAMSALRAGGSRPRRLSKYCIAIAIAHPEVRLDVRLPDLRVARRGAA</sequence>
<feature type="domain" description="VTC" evidence="1">
    <location>
        <begin position="30"/>
        <end position="231"/>
    </location>
</feature>
<evidence type="ECO:0000313" key="2">
    <source>
        <dbReference type="EMBL" id="NOT32670.1"/>
    </source>
</evidence>
<dbReference type="Pfam" id="PF09359">
    <property type="entry name" value="VTC"/>
    <property type="match status" value="1"/>
</dbReference>
<proteinExistence type="predicted"/>
<accession>A0A849SMK9</accession>
<evidence type="ECO:0000259" key="1">
    <source>
        <dbReference type="Pfam" id="PF09359"/>
    </source>
</evidence>
<dbReference type="InterPro" id="IPR042267">
    <property type="entry name" value="VTC_sf"/>
</dbReference>
<protein>
    <submittedName>
        <fullName evidence="2">VTC domain-containing protein</fullName>
    </submittedName>
</protein>
<dbReference type="InterPro" id="IPR018966">
    <property type="entry name" value="VTC_domain"/>
</dbReference>
<dbReference type="Gene3D" id="3.20.100.30">
    <property type="entry name" value="VTC, catalytic tunnel domain"/>
    <property type="match status" value="1"/>
</dbReference>
<dbReference type="GO" id="GO:0006799">
    <property type="term" value="P:polyphosphate biosynthetic process"/>
    <property type="evidence" value="ECO:0007669"/>
    <property type="project" value="UniProtKB-ARBA"/>
</dbReference>
<evidence type="ECO:0000313" key="3">
    <source>
        <dbReference type="Proteomes" id="UP000580839"/>
    </source>
</evidence>
<gene>
    <name evidence="2" type="ORF">HOP12_00700</name>
</gene>
<reference evidence="2 3" key="1">
    <citation type="submission" date="2020-04" db="EMBL/GenBank/DDBJ databases">
        <title>Metagenomic profiling of ammonia- and methane-oxidizing microorganisms in a Dutch drinking water treatment plant.</title>
        <authorList>
            <person name="Poghosyan L."/>
            <person name="Leucker S."/>
        </authorList>
    </citation>
    <scope>NUCLEOTIDE SEQUENCE [LARGE SCALE GENOMIC DNA]</scope>
    <source>
        <strain evidence="2">S-RSF-IL-03</strain>
    </source>
</reference>
<dbReference type="Proteomes" id="UP000580839">
    <property type="component" value="Unassembled WGS sequence"/>
</dbReference>
<dbReference type="AlphaFoldDB" id="A0A849SMK9"/>
<organism evidence="2 3">
    <name type="scientific">Eiseniibacteriota bacterium</name>
    <dbReference type="NCBI Taxonomy" id="2212470"/>
    <lineage>
        <taxon>Bacteria</taxon>
        <taxon>Candidatus Eiseniibacteriota</taxon>
    </lineage>
</organism>
<comment type="caution">
    <text evidence="2">The sequence shown here is derived from an EMBL/GenBank/DDBJ whole genome shotgun (WGS) entry which is preliminary data.</text>
</comment>
<dbReference type="EMBL" id="JABFRW010000008">
    <property type="protein sequence ID" value="NOT32670.1"/>
    <property type="molecule type" value="Genomic_DNA"/>
</dbReference>